<feature type="binding site" evidence="14">
    <location>
        <position position="114"/>
    </location>
    <ligand>
        <name>NAD(+)</name>
        <dbReference type="ChEBI" id="CHEBI:57540"/>
    </ligand>
</feature>
<dbReference type="GO" id="GO:0003911">
    <property type="term" value="F:DNA ligase (NAD+) activity"/>
    <property type="evidence" value="ECO:0007669"/>
    <property type="project" value="UniProtKB-UniRule"/>
</dbReference>
<dbReference type="FunFam" id="2.40.50.140:FF:000012">
    <property type="entry name" value="DNA ligase"/>
    <property type="match status" value="1"/>
</dbReference>
<protein>
    <recommendedName>
        <fullName evidence="3 14">DNA ligase</fullName>
        <ecNumber evidence="2 14">6.5.1.2</ecNumber>
    </recommendedName>
    <alternativeName>
        <fullName evidence="14">Polydeoxyribonucleotide synthase [NAD(+)]</fullName>
    </alternativeName>
</protein>
<keyword evidence="8 14" id="KW-0862">Zinc</keyword>
<dbReference type="PROSITE" id="PS01056">
    <property type="entry name" value="DNA_LIGASE_N2"/>
    <property type="match status" value="1"/>
</dbReference>
<feature type="binding site" evidence="14">
    <location>
        <begin position="83"/>
        <end position="84"/>
    </location>
    <ligand>
        <name>NAD(+)</name>
        <dbReference type="ChEBI" id="CHEBI:57540"/>
    </ligand>
</feature>
<dbReference type="SUPFAM" id="SSF56091">
    <property type="entry name" value="DNA ligase/mRNA capping enzyme, catalytic domain"/>
    <property type="match status" value="1"/>
</dbReference>
<dbReference type="FunFam" id="3.30.470.30:FF:000001">
    <property type="entry name" value="DNA ligase"/>
    <property type="match status" value="1"/>
</dbReference>
<gene>
    <name evidence="14 18" type="primary">ligA</name>
    <name evidence="18" type="ORF">GPS52_01855</name>
</gene>
<dbReference type="Pfam" id="PF12826">
    <property type="entry name" value="HHH_2"/>
    <property type="match status" value="1"/>
</dbReference>
<evidence type="ECO:0000256" key="7">
    <source>
        <dbReference type="ARBA" id="ARBA00022763"/>
    </source>
</evidence>
<dbReference type="InterPro" id="IPR003583">
    <property type="entry name" value="Hlx-hairpin-Hlx_DNA-bd_motif"/>
</dbReference>
<keyword evidence="11 14" id="KW-0234">DNA repair</keyword>
<dbReference type="GO" id="GO:0006281">
    <property type="term" value="P:DNA repair"/>
    <property type="evidence" value="ECO:0007669"/>
    <property type="project" value="UniProtKB-KW"/>
</dbReference>
<dbReference type="SMART" id="SM00292">
    <property type="entry name" value="BRCT"/>
    <property type="match status" value="1"/>
</dbReference>
<dbReference type="InterPro" id="IPR013839">
    <property type="entry name" value="DNAligase_adenylation"/>
</dbReference>
<dbReference type="Proteomes" id="UP000451048">
    <property type="component" value="Unassembled WGS sequence"/>
</dbReference>
<dbReference type="PANTHER" id="PTHR23389:SF9">
    <property type="entry name" value="DNA LIGASE"/>
    <property type="match status" value="1"/>
</dbReference>
<dbReference type="Gene3D" id="1.10.150.20">
    <property type="entry name" value="5' to 3' exonuclease, C-terminal subdomain"/>
    <property type="match status" value="2"/>
</dbReference>
<evidence type="ECO:0000313" key="18">
    <source>
        <dbReference type="EMBL" id="NAR72247.1"/>
    </source>
</evidence>
<evidence type="ECO:0000256" key="16">
    <source>
        <dbReference type="SAM" id="Coils"/>
    </source>
</evidence>
<evidence type="ECO:0000256" key="2">
    <source>
        <dbReference type="ARBA" id="ARBA00012722"/>
    </source>
</evidence>
<dbReference type="Gene3D" id="2.40.50.140">
    <property type="entry name" value="Nucleic acid-binding proteins"/>
    <property type="match status" value="1"/>
</dbReference>
<feature type="binding site" evidence="14">
    <location>
        <position position="414"/>
    </location>
    <ligand>
        <name>Zn(2+)</name>
        <dbReference type="ChEBI" id="CHEBI:29105"/>
    </ligand>
</feature>
<keyword evidence="10 14" id="KW-0520">NAD</keyword>
<dbReference type="Pfam" id="PF00533">
    <property type="entry name" value="BRCT"/>
    <property type="match status" value="1"/>
</dbReference>
<dbReference type="InterPro" id="IPR004149">
    <property type="entry name" value="Znf_DNAligase_C4"/>
</dbReference>
<evidence type="ECO:0000256" key="9">
    <source>
        <dbReference type="ARBA" id="ARBA00022842"/>
    </source>
</evidence>
<dbReference type="NCBIfam" id="TIGR00575">
    <property type="entry name" value="dnlj"/>
    <property type="match status" value="1"/>
</dbReference>
<accession>A0AAJ2YRH8</accession>
<feature type="binding site" evidence="14">
    <location>
        <position position="435"/>
    </location>
    <ligand>
        <name>Zn(2+)</name>
        <dbReference type="ChEBI" id="CHEBI:29105"/>
    </ligand>
</feature>
<dbReference type="Pfam" id="PF22745">
    <property type="entry name" value="Nlig-Ia"/>
    <property type="match status" value="1"/>
</dbReference>
<dbReference type="CDD" id="cd00114">
    <property type="entry name" value="LIGANc"/>
    <property type="match status" value="1"/>
</dbReference>
<dbReference type="InterPro" id="IPR018239">
    <property type="entry name" value="DNA_ligase_AS"/>
</dbReference>
<evidence type="ECO:0000256" key="1">
    <source>
        <dbReference type="ARBA" id="ARBA00004067"/>
    </source>
</evidence>
<dbReference type="Gene3D" id="6.20.10.30">
    <property type="match status" value="1"/>
</dbReference>
<evidence type="ECO:0000256" key="12">
    <source>
        <dbReference type="ARBA" id="ARBA00034005"/>
    </source>
</evidence>
<dbReference type="RefSeq" id="WP_160127241.1">
    <property type="nucleotide sequence ID" value="NZ_CP031984.1"/>
</dbReference>
<comment type="function">
    <text evidence="1 14">DNA ligase that catalyzes the formation of phosphodiester linkages between 5'-phosphoryl and 3'-hydroxyl groups in double-stranded DNA using NAD as a coenzyme and as the energy source for the reaction. It is essential for DNA replication and repair of damaged DNA.</text>
</comment>
<dbReference type="Pfam" id="PF01653">
    <property type="entry name" value="DNA_ligase_aden"/>
    <property type="match status" value="1"/>
</dbReference>
<feature type="domain" description="BRCT" evidence="17">
    <location>
        <begin position="594"/>
        <end position="675"/>
    </location>
</feature>
<comment type="cofactor">
    <cofactor evidence="14">
        <name>Mg(2+)</name>
        <dbReference type="ChEBI" id="CHEBI:18420"/>
    </cofactor>
    <cofactor evidence="14">
        <name>Mn(2+)</name>
        <dbReference type="ChEBI" id="CHEBI:29035"/>
    </cofactor>
</comment>
<dbReference type="Gene3D" id="1.10.287.610">
    <property type="entry name" value="Helix hairpin bin"/>
    <property type="match status" value="1"/>
</dbReference>
<keyword evidence="5 14" id="KW-0235">DNA replication</keyword>
<dbReference type="FunFam" id="1.10.150.20:FF:000007">
    <property type="entry name" value="DNA ligase"/>
    <property type="match status" value="1"/>
</dbReference>
<keyword evidence="4 14" id="KW-0436">Ligase</keyword>
<dbReference type="GO" id="GO:0006260">
    <property type="term" value="P:DNA replication"/>
    <property type="evidence" value="ECO:0007669"/>
    <property type="project" value="UniProtKB-KW"/>
</dbReference>
<dbReference type="SUPFAM" id="SSF50249">
    <property type="entry name" value="Nucleic acid-binding proteins"/>
    <property type="match status" value="1"/>
</dbReference>
<dbReference type="EMBL" id="WTTO01000003">
    <property type="protein sequence ID" value="NAR72247.1"/>
    <property type="molecule type" value="Genomic_DNA"/>
</dbReference>
<comment type="similarity">
    <text evidence="13 14">Belongs to the NAD-dependent DNA ligase family. LigA subfamily.</text>
</comment>
<dbReference type="GO" id="GO:0046872">
    <property type="term" value="F:metal ion binding"/>
    <property type="evidence" value="ECO:0007669"/>
    <property type="project" value="UniProtKB-KW"/>
</dbReference>
<dbReference type="PROSITE" id="PS50172">
    <property type="entry name" value="BRCT"/>
    <property type="match status" value="1"/>
</dbReference>
<evidence type="ECO:0000256" key="11">
    <source>
        <dbReference type="ARBA" id="ARBA00023204"/>
    </source>
</evidence>
<dbReference type="InterPro" id="IPR012340">
    <property type="entry name" value="NA-bd_OB-fold"/>
</dbReference>
<dbReference type="InterPro" id="IPR001357">
    <property type="entry name" value="BRCT_dom"/>
</dbReference>
<dbReference type="AlphaFoldDB" id="A0AAJ2YRH8"/>
<dbReference type="InterPro" id="IPR013840">
    <property type="entry name" value="DNAligase_N"/>
</dbReference>
<feature type="binding site" evidence="14">
    <location>
        <position position="317"/>
    </location>
    <ligand>
        <name>NAD(+)</name>
        <dbReference type="ChEBI" id="CHEBI:57540"/>
    </ligand>
</feature>
<keyword evidence="9 14" id="KW-0460">Magnesium</keyword>
<evidence type="ECO:0000256" key="5">
    <source>
        <dbReference type="ARBA" id="ARBA00022705"/>
    </source>
</evidence>
<dbReference type="InterPro" id="IPR033136">
    <property type="entry name" value="DNA_ligase_CS"/>
</dbReference>
<comment type="caution">
    <text evidence="18">The sequence shown here is derived from an EMBL/GenBank/DDBJ whole genome shotgun (WGS) entry which is preliminary data.</text>
</comment>
<dbReference type="HAMAP" id="MF_01588">
    <property type="entry name" value="DNA_ligase_A"/>
    <property type="match status" value="1"/>
</dbReference>
<evidence type="ECO:0000256" key="8">
    <source>
        <dbReference type="ARBA" id="ARBA00022833"/>
    </source>
</evidence>
<evidence type="ECO:0000256" key="3">
    <source>
        <dbReference type="ARBA" id="ARBA00013308"/>
    </source>
</evidence>
<keyword evidence="14" id="KW-0464">Manganese</keyword>
<reference evidence="18 19" key="1">
    <citation type="submission" date="2019-12" db="EMBL/GenBank/DDBJ databases">
        <title>Acinetobacter haemolyticus comparative genomics.</title>
        <authorList>
            <person name="Castro-Jaimes S."/>
            <person name="Bello-Lopez E."/>
            <person name="Velazquez-Acosta C."/>
            <person name="Volkow-Fernandez P."/>
            <person name="Lozano-Zarain P."/>
            <person name="Castillo Ramirez S."/>
            <person name="Cevallos M.A."/>
        </authorList>
    </citation>
    <scope>NUCLEOTIDE SEQUENCE [LARGE SCALE GENOMIC DNA]</scope>
    <source>
        <strain evidence="18 19">AN10</strain>
    </source>
</reference>
<dbReference type="Gene3D" id="3.40.50.10190">
    <property type="entry name" value="BRCT domain"/>
    <property type="match status" value="1"/>
</dbReference>
<feature type="binding site" evidence="14">
    <location>
        <position position="411"/>
    </location>
    <ligand>
        <name>Zn(2+)</name>
        <dbReference type="ChEBI" id="CHEBI:29105"/>
    </ligand>
</feature>
<evidence type="ECO:0000259" key="17">
    <source>
        <dbReference type="PROSITE" id="PS50172"/>
    </source>
</evidence>
<dbReference type="PANTHER" id="PTHR23389">
    <property type="entry name" value="CHROMOSOME TRANSMISSION FIDELITY FACTOR 18"/>
    <property type="match status" value="1"/>
</dbReference>
<keyword evidence="7 14" id="KW-0227">DNA damage</keyword>
<keyword evidence="16" id="KW-0175">Coiled coil</keyword>
<evidence type="ECO:0000256" key="14">
    <source>
        <dbReference type="HAMAP-Rule" id="MF_01588"/>
    </source>
</evidence>
<dbReference type="SUPFAM" id="SSF52113">
    <property type="entry name" value="BRCT domain"/>
    <property type="match status" value="1"/>
</dbReference>
<feature type="binding site" evidence="14">
    <location>
        <position position="137"/>
    </location>
    <ligand>
        <name>NAD(+)</name>
        <dbReference type="ChEBI" id="CHEBI:57540"/>
    </ligand>
</feature>
<evidence type="ECO:0000313" key="19">
    <source>
        <dbReference type="Proteomes" id="UP000451048"/>
    </source>
</evidence>
<dbReference type="InterPro" id="IPR041663">
    <property type="entry name" value="DisA/LigA_HHH"/>
</dbReference>
<dbReference type="EC" id="6.5.1.2" evidence="2 14"/>
<dbReference type="PIRSF" id="PIRSF001604">
    <property type="entry name" value="LigA"/>
    <property type="match status" value="1"/>
</dbReference>
<dbReference type="Pfam" id="PF03119">
    <property type="entry name" value="DNA_ligase_ZBD"/>
    <property type="match status" value="1"/>
</dbReference>
<comment type="caution">
    <text evidence="14">Lacks conserved residue(s) required for the propagation of feature annotation.</text>
</comment>
<feature type="active site" description="N6-AMP-lysine intermediate" evidence="14">
    <location>
        <position position="116"/>
    </location>
</feature>
<organism evidence="18 19">
    <name type="scientific">Acinetobacter haemolyticus</name>
    <dbReference type="NCBI Taxonomy" id="29430"/>
    <lineage>
        <taxon>Bacteria</taxon>
        <taxon>Pseudomonadati</taxon>
        <taxon>Pseudomonadota</taxon>
        <taxon>Gammaproteobacteria</taxon>
        <taxon>Moraxellales</taxon>
        <taxon>Moraxellaceae</taxon>
        <taxon>Acinetobacter</taxon>
    </lineage>
</organism>
<dbReference type="CDD" id="cd17748">
    <property type="entry name" value="BRCT_DNA_ligase_like"/>
    <property type="match status" value="1"/>
</dbReference>
<dbReference type="FunFam" id="1.10.150.20:FF:000006">
    <property type="entry name" value="DNA ligase"/>
    <property type="match status" value="1"/>
</dbReference>
<dbReference type="InterPro" id="IPR004150">
    <property type="entry name" value="NAD_DNA_ligase_OB"/>
</dbReference>
<evidence type="ECO:0000256" key="4">
    <source>
        <dbReference type="ARBA" id="ARBA00022598"/>
    </source>
</evidence>
<dbReference type="GO" id="GO:0005829">
    <property type="term" value="C:cytosol"/>
    <property type="evidence" value="ECO:0007669"/>
    <property type="project" value="TreeGrafter"/>
</dbReference>
<dbReference type="InterPro" id="IPR036420">
    <property type="entry name" value="BRCT_dom_sf"/>
</dbReference>
<name>A0AAJ2YRH8_ACIHA</name>
<dbReference type="Gene3D" id="3.30.470.30">
    <property type="entry name" value="DNA ligase/mRNA capping enzyme"/>
    <property type="match status" value="1"/>
</dbReference>
<keyword evidence="6 14" id="KW-0479">Metal-binding</keyword>
<dbReference type="SUPFAM" id="SSF47781">
    <property type="entry name" value="RuvA domain 2-like"/>
    <property type="match status" value="1"/>
</dbReference>
<evidence type="ECO:0000256" key="15">
    <source>
        <dbReference type="RuleBase" id="RU000618"/>
    </source>
</evidence>
<dbReference type="SMART" id="SM00532">
    <property type="entry name" value="LIGANc"/>
    <property type="match status" value="1"/>
</dbReference>
<feature type="binding site" evidence="14">
    <location>
        <position position="293"/>
    </location>
    <ligand>
        <name>NAD(+)</name>
        <dbReference type="ChEBI" id="CHEBI:57540"/>
    </ligand>
</feature>
<evidence type="ECO:0000256" key="10">
    <source>
        <dbReference type="ARBA" id="ARBA00023027"/>
    </source>
</evidence>
<evidence type="ECO:0000256" key="13">
    <source>
        <dbReference type="ARBA" id="ARBA00060881"/>
    </source>
</evidence>
<dbReference type="InterPro" id="IPR001679">
    <property type="entry name" value="DNA_ligase"/>
</dbReference>
<dbReference type="GO" id="GO:0003677">
    <property type="term" value="F:DNA binding"/>
    <property type="evidence" value="ECO:0007669"/>
    <property type="project" value="InterPro"/>
</dbReference>
<feature type="coiled-coil region" evidence="16">
    <location>
        <begin position="259"/>
        <end position="286"/>
    </location>
</feature>
<dbReference type="InterPro" id="IPR010994">
    <property type="entry name" value="RuvA_2-like"/>
</dbReference>
<evidence type="ECO:0000256" key="6">
    <source>
        <dbReference type="ARBA" id="ARBA00022723"/>
    </source>
</evidence>
<sequence length="675" mass="75298">MEHNSVIEQMRQLIQLIAKHNHAYYVMDQPSISDSEYDHLFHQLKALEQQYPECIQADTPTNKVGGQALSKFESVTHVVPMLSLGNVFNQEELFAFARRIDERLPNQKVQYEVELKLDGLAISLWYENGVLVRGVTRGDGETGEDITQNVKTIRNLPKVLSGQSQAIPQLLEVRGEVLMPKQGFEKLNADQAAKGEKTFANPRNAAAGSLRQLDPNIAASRPLAFYAYGIAQCQPHHGLATMHDSLHWLTKFGFEIAERQYLCESIEEVQQRYEQIQQERPDLNVEIDGMVVKVDDLKQQQQLGFLSREPRWATAYKFPAQAALTKVENIDWQVGRTGTLTPVARLTPVFVGGVTVSNVTLHNIGEIHRLDVRVGDTVSVYRTGDVIPKVEKVWAEFRPTDAEIVHLPTNCPVCDSPVVMPEGEALARCSGGLYCAAQRIEAIRHFVSRKALDIEGLGDRWVESLLHLDLLKDVADIYHLHEHRATLLTIEKMGEKSVQNLIDAIEASKKTTLARFIYGLGIRGVGETTARMLANTFQTLDALKAADVEALKKTPDVGDITAEWIADFFQAPHNIEVLDRLMAAGIHWDAPTAPTRQPLNGESWVVTGTLESMGRDEATQRLQALGARVSGSVSSKTKCVVAGEKAGSKLEKAQKLEIRVMNEQEFLDFLAQYQT</sequence>
<dbReference type="PROSITE" id="PS01055">
    <property type="entry name" value="DNA_LIGASE_N1"/>
    <property type="match status" value="1"/>
</dbReference>
<dbReference type="NCBIfam" id="NF005932">
    <property type="entry name" value="PRK07956.1"/>
    <property type="match status" value="1"/>
</dbReference>
<feature type="binding site" evidence="14">
    <location>
        <position position="176"/>
    </location>
    <ligand>
        <name>NAD(+)</name>
        <dbReference type="ChEBI" id="CHEBI:57540"/>
    </ligand>
</feature>
<dbReference type="Pfam" id="PF03120">
    <property type="entry name" value="OB_DNA_ligase"/>
    <property type="match status" value="1"/>
</dbReference>
<comment type="catalytic activity">
    <reaction evidence="12 14 15">
        <text>NAD(+) + (deoxyribonucleotide)n-3'-hydroxyl + 5'-phospho-(deoxyribonucleotide)m = (deoxyribonucleotide)n+m + AMP + beta-nicotinamide D-nucleotide.</text>
        <dbReference type="EC" id="6.5.1.2"/>
    </reaction>
</comment>
<dbReference type="SMART" id="SM00278">
    <property type="entry name" value="HhH1"/>
    <property type="match status" value="4"/>
</dbReference>
<feature type="binding site" evidence="14">
    <location>
        <begin position="34"/>
        <end position="38"/>
    </location>
    <ligand>
        <name>NAD(+)</name>
        <dbReference type="ChEBI" id="CHEBI:57540"/>
    </ligand>
</feature>
<proteinExistence type="inferred from homology"/>